<organism evidence="2 3">
    <name type="scientific">Mastigocoleus testarum BC008</name>
    <dbReference type="NCBI Taxonomy" id="371196"/>
    <lineage>
        <taxon>Bacteria</taxon>
        <taxon>Bacillati</taxon>
        <taxon>Cyanobacteriota</taxon>
        <taxon>Cyanophyceae</taxon>
        <taxon>Nostocales</taxon>
        <taxon>Hapalosiphonaceae</taxon>
        <taxon>Mastigocoleus</taxon>
    </lineage>
</organism>
<accession>A0A0V7ZRT6</accession>
<dbReference type="SUPFAM" id="SSF53448">
    <property type="entry name" value="Nucleotide-diphospho-sugar transferases"/>
    <property type="match status" value="2"/>
</dbReference>
<dbReference type="AlphaFoldDB" id="A0A0V7ZRT6"/>
<comment type="caution">
    <text evidence="2">The sequence shown here is derived from an EMBL/GenBank/DDBJ whole genome shotgun (WGS) entry which is preliminary data.</text>
</comment>
<dbReference type="InterPro" id="IPR029044">
    <property type="entry name" value="Nucleotide-diphossugar_trans"/>
</dbReference>
<dbReference type="PANTHER" id="PTHR43179">
    <property type="entry name" value="RHAMNOSYLTRANSFERASE WBBL"/>
    <property type="match status" value="1"/>
</dbReference>
<reference evidence="2 3" key="1">
    <citation type="journal article" date="2015" name="Genome Announc.">
        <title>Draft Genome of the Euendolithic (true boring) Cyanobacterium Mastigocoleus testarum strain BC008.</title>
        <authorList>
            <person name="Guida B.S."/>
            <person name="Garcia-Pichel F."/>
        </authorList>
    </citation>
    <scope>NUCLEOTIDE SEQUENCE [LARGE SCALE GENOMIC DNA]</scope>
    <source>
        <strain evidence="2 3">BC008</strain>
    </source>
</reference>
<feature type="domain" description="Glycosyltransferase 2-like" evidence="1">
    <location>
        <begin position="75"/>
        <end position="235"/>
    </location>
</feature>
<dbReference type="Gene3D" id="3.90.550.10">
    <property type="entry name" value="Spore Coat Polysaccharide Biosynthesis Protein SpsA, Chain A"/>
    <property type="match status" value="2"/>
</dbReference>
<sequence length="599" mass="68375">MYANFRVPTKINKLHQLQRKQGFKRLLKYLYQRQVSSFKEKINYQKWIAKNLFTKEYIATAKEEITQWKLRPKFSVIIPVYNVEEKWLEKAIGSVRNQIYPYWELCIADDASSKPHISLLLNKYIEIDSRIKVVFRTENGHISAASNSALELATGDYIALLDHDDELAINALYENAKLINQHPDADFIYSDEDKIDIKGKRFSPCFKPDWSPEYLYATMYTCHLGVYRRSIIHEIGGFRSEYDGSQDYDLALRVVEKTKNIYHIPKILYHWRSIPASAASGSEAKPWAYTGGRKALEDMLVRNSQSGTIEETPNPGIYRLRRGIVGQPLVSIIIPSAGIELNTSSGNLCLLENCIRSIQKLSTYKNYEIIVVDGYDIPESTLKKITTYGAQLVRCGEPFNFSMRINKGANQAKGEFLLLLNDDTEIISPDWLESMLEVSQQKEVGAVGAKLLSPDGKIQHTGTVILDGNPCHVFYGCDSEHPGYHCSNIVTRNYLAVTAACLMMRQEVFGELGGLDESFPLNYNDVDLCLKAHQAGYRNVVTSYAQLIHYESISRGKGLKPGEFQQFNRKWQDYLQRLGKDPYYNPNLSYKSANYEILC</sequence>
<proteinExistence type="predicted"/>
<name>A0A0V7ZRT6_9CYAN</name>
<keyword evidence="2" id="KW-0808">Transferase</keyword>
<dbReference type="RefSeq" id="WP_027842471.1">
    <property type="nucleotide sequence ID" value="NZ_LMTZ01000088.1"/>
</dbReference>
<dbReference type="InterPro" id="IPR001173">
    <property type="entry name" value="Glyco_trans_2-like"/>
</dbReference>
<protein>
    <submittedName>
        <fullName evidence="2">Glycosyltransferase</fullName>
    </submittedName>
</protein>
<dbReference type="GO" id="GO:0016740">
    <property type="term" value="F:transferase activity"/>
    <property type="evidence" value="ECO:0007669"/>
    <property type="project" value="UniProtKB-KW"/>
</dbReference>
<evidence type="ECO:0000313" key="3">
    <source>
        <dbReference type="Proteomes" id="UP000053372"/>
    </source>
</evidence>
<keyword evidence="3" id="KW-1185">Reference proteome</keyword>
<dbReference type="OrthoDB" id="9179784at2"/>
<dbReference type="EMBL" id="LMTZ01000088">
    <property type="protein sequence ID" value="KST67360.1"/>
    <property type="molecule type" value="Genomic_DNA"/>
</dbReference>
<evidence type="ECO:0000259" key="1">
    <source>
        <dbReference type="Pfam" id="PF00535"/>
    </source>
</evidence>
<dbReference type="Proteomes" id="UP000053372">
    <property type="component" value="Unassembled WGS sequence"/>
</dbReference>
<dbReference type="CDD" id="cd04184">
    <property type="entry name" value="GT2_RfbC_Mx_like"/>
    <property type="match status" value="1"/>
</dbReference>
<feature type="domain" description="Glycosyltransferase 2-like" evidence="1">
    <location>
        <begin position="350"/>
        <end position="512"/>
    </location>
</feature>
<evidence type="ECO:0000313" key="2">
    <source>
        <dbReference type="EMBL" id="KST67360.1"/>
    </source>
</evidence>
<dbReference type="Pfam" id="PF00535">
    <property type="entry name" value="Glycos_transf_2"/>
    <property type="match status" value="2"/>
</dbReference>
<gene>
    <name evidence="2" type="ORF">BC008_29635</name>
</gene>
<dbReference type="PANTHER" id="PTHR43179:SF7">
    <property type="entry name" value="RHAMNOSYLTRANSFERASE WBBL"/>
    <property type="match status" value="1"/>
</dbReference>